<dbReference type="InterPro" id="IPR026444">
    <property type="entry name" value="Secre_tail"/>
</dbReference>
<reference evidence="6 7" key="1">
    <citation type="submission" date="2016-02" db="EMBL/GenBank/DDBJ databases">
        <title>Ulvibacter sp. LPB0005, isolated from Thais luteostoma.</title>
        <authorList>
            <person name="Shin S.-K."/>
            <person name="Yi H."/>
        </authorList>
    </citation>
    <scope>NUCLEOTIDE SEQUENCE [LARGE SCALE GENOMIC DNA]</scope>
    <source>
        <strain evidence="6 7">LPB0005</strain>
    </source>
</reference>
<evidence type="ECO:0000313" key="7">
    <source>
        <dbReference type="Proteomes" id="UP000077013"/>
    </source>
</evidence>
<evidence type="ECO:0000256" key="1">
    <source>
        <dbReference type="ARBA" id="ARBA00022723"/>
    </source>
</evidence>
<keyword evidence="7" id="KW-1185">Reference proteome</keyword>
<dbReference type="Pfam" id="PF00127">
    <property type="entry name" value="Copper-bind"/>
    <property type="match status" value="1"/>
</dbReference>
<dbReference type="InterPro" id="IPR008972">
    <property type="entry name" value="Cupredoxin"/>
</dbReference>
<dbReference type="GO" id="GO:0009055">
    <property type="term" value="F:electron transfer activity"/>
    <property type="evidence" value="ECO:0007669"/>
    <property type="project" value="InterPro"/>
</dbReference>
<keyword evidence="1" id="KW-0479">Metal-binding</keyword>
<sequence length="192" mass="21466">MKTILSIIFLSSTIFLYGQETFDLDWEQGVMGGDASFTIAIGDAIHWTWANGSSHSVTSLEESNEEFDSGILTGTGSEFTYTFTEEGENPYQCDVHPSSMFGTITVEVILDIEEKFKKNVLMYPNPIEDAITIVSLHKLEAYEIFDVYGKRVGWGEGGGTLTMLNTSYLNSGVYFITVQSKEYKTTKKLIKK</sequence>
<evidence type="ECO:0000256" key="3">
    <source>
        <dbReference type="ARBA" id="ARBA00023008"/>
    </source>
</evidence>
<dbReference type="Gene3D" id="2.60.40.420">
    <property type="entry name" value="Cupredoxins - blue copper proteins"/>
    <property type="match status" value="1"/>
</dbReference>
<evidence type="ECO:0000256" key="2">
    <source>
        <dbReference type="ARBA" id="ARBA00022729"/>
    </source>
</evidence>
<proteinExistence type="predicted"/>
<accession>A0A167H3Y3</accession>
<dbReference type="STRING" id="1763537.ULVI_11975"/>
<dbReference type="Pfam" id="PF18962">
    <property type="entry name" value="Por_Secre_tail"/>
    <property type="match status" value="1"/>
</dbReference>
<dbReference type="InterPro" id="IPR052721">
    <property type="entry name" value="ET_Amicyanin"/>
</dbReference>
<evidence type="ECO:0000259" key="4">
    <source>
        <dbReference type="Pfam" id="PF00127"/>
    </source>
</evidence>
<evidence type="ECO:0000259" key="5">
    <source>
        <dbReference type="Pfam" id="PF18962"/>
    </source>
</evidence>
<dbReference type="Proteomes" id="UP000077013">
    <property type="component" value="Unassembled WGS sequence"/>
</dbReference>
<dbReference type="NCBIfam" id="TIGR04183">
    <property type="entry name" value="Por_Secre_tail"/>
    <property type="match status" value="1"/>
</dbReference>
<keyword evidence="3" id="KW-0186">Copper</keyword>
<feature type="domain" description="Blue (type 1) copper" evidence="4">
    <location>
        <begin position="35"/>
        <end position="107"/>
    </location>
</feature>
<keyword evidence="2" id="KW-0732">Signal</keyword>
<dbReference type="AlphaFoldDB" id="A0A167H3Y3"/>
<protein>
    <recommendedName>
        <fullName evidence="8">Secretion system C-terminal sorting domain-containing protein</fullName>
    </recommendedName>
</protein>
<dbReference type="SUPFAM" id="SSF49503">
    <property type="entry name" value="Cupredoxins"/>
    <property type="match status" value="1"/>
</dbReference>
<feature type="domain" description="Secretion system C-terminal sorting" evidence="5">
    <location>
        <begin position="122"/>
        <end position="190"/>
    </location>
</feature>
<evidence type="ECO:0000313" key="6">
    <source>
        <dbReference type="EMBL" id="OAB78190.1"/>
    </source>
</evidence>
<dbReference type="GO" id="GO:0005507">
    <property type="term" value="F:copper ion binding"/>
    <property type="evidence" value="ECO:0007669"/>
    <property type="project" value="InterPro"/>
</dbReference>
<evidence type="ECO:0008006" key="8">
    <source>
        <dbReference type="Google" id="ProtNLM"/>
    </source>
</evidence>
<dbReference type="InterPro" id="IPR000923">
    <property type="entry name" value="BlueCu_1"/>
</dbReference>
<comment type="caution">
    <text evidence="6">The sequence shown here is derived from an EMBL/GenBank/DDBJ whole genome shotgun (WGS) entry which is preliminary data.</text>
</comment>
<organism evidence="6 7">
    <name type="scientific">Cochleicola gelatinilyticus</name>
    <dbReference type="NCBI Taxonomy" id="1763537"/>
    <lineage>
        <taxon>Bacteria</taxon>
        <taxon>Pseudomonadati</taxon>
        <taxon>Bacteroidota</taxon>
        <taxon>Flavobacteriia</taxon>
        <taxon>Flavobacteriales</taxon>
        <taxon>Flavobacteriaceae</taxon>
        <taxon>Cochleicola</taxon>
    </lineage>
</organism>
<gene>
    <name evidence="6" type="ORF">ULVI_11975</name>
</gene>
<dbReference type="RefSeq" id="WP_068593019.1">
    <property type="nucleotide sequence ID" value="NZ_LRXL01000045.1"/>
</dbReference>
<dbReference type="PANTHER" id="PTHR36507">
    <property type="entry name" value="BLL1555 PROTEIN"/>
    <property type="match status" value="1"/>
</dbReference>
<dbReference type="EMBL" id="LRXL01000045">
    <property type="protein sequence ID" value="OAB78190.1"/>
    <property type="molecule type" value="Genomic_DNA"/>
</dbReference>
<name>A0A167H3Y3_9FLAO</name>
<dbReference type="PANTHER" id="PTHR36507:SF1">
    <property type="entry name" value="BLL1555 PROTEIN"/>
    <property type="match status" value="1"/>
</dbReference>
<dbReference type="OrthoDB" id="849076at2"/>